<feature type="domain" description="Histidine kinase" evidence="7">
    <location>
        <begin position="175"/>
        <end position="368"/>
    </location>
</feature>
<dbReference type="PROSITE" id="PS50109">
    <property type="entry name" value="HIS_KIN"/>
    <property type="match status" value="1"/>
</dbReference>
<feature type="region of interest" description="Disordered" evidence="5">
    <location>
        <begin position="370"/>
        <end position="391"/>
    </location>
</feature>
<comment type="caution">
    <text evidence="8">The sequence shown here is derived from an EMBL/GenBank/DDBJ whole genome shotgun (WGS) entry which is preliminary data.</text>
</comment>
<organism evidence="8 9">
    <name type="scientific">Noviherbaspirillum aridicola</name>
    <dbReference type="NCBI Taxonomy" id="2849687"/>
    <lineage>
        <taxon>Bacteria</taxon>
        <taxon>Pseudomonadati</taxon>
        <taxon>Pseudomonadota</taxon>
        <taxon>Betaproteobacteria</taxon>
        <taxon>Burkholderiales</taxon>
        <taxon>Oxalobacteraceae</taxon>
        <taxon>Noviherbaspirillum</taxon>
    </lineage>
</organism>
<evidence type="ECO:0000256" key="5">
    <source>
        <dbReference type="SAM" id="MobiDB-lite"/>
    </source>
</evidence>
<dbReference type="RefSeq" id="WP_238482382.1">
    <property type="nucleotide sequence ID" value="NZ_BPMK01000007.1"/>
</dbReference>
<dbReference type="InterPro" id="IPR036890">
    <property type="entry name" value="HATPase_C_sf"/>
</dbReference>
<dbReference type="InterPro" id="IPR005467">
    <property type="entry name" value="His_kinase_dom"/>
</dbReference>
<dbReference type="EMBL" id="BPMK01000007">
    <property type="protein sequence ID" value="GIZ51853.1"/>
    <property type="molecule type" value="Genomic_DNA"/>
</dbReference>
<reference evidence="8 9" key="1">
    <citation type="journal article" date="2022" name="Int. J. Syst. Evol. Microbiol.">
        <title>Noviherbaspirillum aridicola sp. nov., isolated from an arid soil in Pakistan.</title>
        <authorList>
            <person name="Khan I.U."/>
            <person name="Saqib M."/>
            <person name="Amin A."/>
            <person name="Hussain F."/>
            <person name="Li L."/>
            <person name="Liu Y.H."/>
            <person name="Fang B.Z."/>
            <person name="Ahmed I."/>
            <person name="Li W.J."/>
        </authorList>
    </citation>
    <scope>NUCLEOTIDE SEQUENCE [LARGE SCALE GENOMIC DNA]</scope>
    <source>
        <strain evidence="8 9">NCCP-691</strain>
    </source>
</reference>
<dbReference type="Proteomes" id="UP000887222">
    <property type="component" value="Unassembled WGS sequence"/>
</dbReference>
<gene>
    <name evidence="8" type="ORF">NCCP691_18670</name>
</gene>
<feature type="transmembrane region" description="Helical" evidence="6">
    <location>
        <begin position="94"/>
        <end position="114"/>
    </location>
</feature>
<keyword evidence="6" id="KW-0472">Membrane</keyword>
<dbReference type="InterPro" id="IPR003594">
    <property type="entry name" value="HATPase_dom"/>
</dbReference>
<keyword evidence="3" id="KW-0902">Two-component regulatory system</keyword>
<accession>A0ABQ4Q435</accession>
<evidence type="ECO:0000256" key="2">
    <source>
        <dbReference type="ARBA" id="ARBA00022777"/>
    </source>
</evidence>
<dbReference type="Gene3D" id="1.20.5.1930">
    <property type="match status" value="1"/>
</dbReference>
<keyword evidence="6" id="KW-1133">Transmembrane helix</keyword>
<dbReference type="Pfam" id="PF07730">
    <property type="entry name" value="HisKA_3"/>
    <property type="match status" value="1"/>
</dbReference>
<dbReference type="Gene3D" id="3.30.565.10">
    <property type="entry name" value="Histidine kinase-like ATPase, C-terminal domain"/>
    <property type="match status" value="1"/>
</dbReference>
<name>A0ABQ4Q435_9BURK</name>
<dbReference type="PANTHER" id="PTHR24421:SF59">
    <property type="entry name" value="OXYGEN SENSOR HISTIDINE KINASE NREB"/>
    <property type="match status" value="1"/>
</dbReference>
<dbReference type="CDD" id="cd16917">
    <property type="entry name" value="HATPase_UhpB-NarQ-NarX-like"/>
    <property type="match status" value="1"/>
</dbReference>
<feature type="coiled-coil region" evidence="4">
    <location>
        <begin position="123"/>
        <end position="170"/>
    </location>
</feature>
<dbReference type="SMART" id="SM00387">
    <property type="entry name" value="HATPase_c"/>
    <property type="match status" value="1"/>
</dbReference>
<keyword evidence="9" id="KW-1185">Reference proteome</keyword>
<evidence type="ECO:0000259" key="7">
    <source>
        <dbReference type="PROSITE" id="PS50109"/>
    </source>
</evidence>
<feature type="compositionally biased region" description="Basic and acidic residues" evidence="5">
    <location>
        <begin position="381"/>
        <end position="391"/>
    </location>
</feature>
<keyword evidence="4" id="KW-0175">Coiled coil</keyword>
<keyword evidence="2" id="KW-0418">Kinase</keyword>
<keyword evidence="1" id="KW-0808">Transferase</keyword>
<evidence type="ECO:0000256" key="1">
    <source>
        <dbReference type="ARBA" id="ARBA00022679"/>
    </source>
</evidence>
<dbReference type="Pfam" id="PF02518">
    <property type="entry name" value="HATPase_c"/>
    <property type="match status" value="1"/>
</dbReference>
<evidence type="ECO:0000256" key="4">
    <source>
        <dbReference type="SAM" id="Coils"/>
    </source>
</evidence>
<evidence type="ECO:0000313" key="8">
    <source>
        <dbReference type="EMBL" id="GIZ51853.1"/>
    </source>
</evidence>
<evidence type="ECO:0000256" key="6">
    <source>
        <dbReference type="SAM" id="Phobius"/>
    </source>
</evidence>
<evidence type="ECO:0000313" key="9">
    <source>
        <dbReference type="Proteomes" id="UP000887222"/>
    </source>
</evidence>
<dbReference type="InterPro" id="IPR050482">
    <property type="entry name" value="Sensor_HK_TwoCompSys"/>
</dbReference>
<keyword evidence="6" id="KW-0812">Transmembrane</keyword>
<feature type="transmembrane region" description="Helical" evidence="6">
    <location>
        <begin position="63"/>
        <end position="82"/>
    </location>
</feature>
<protein>
    <recommendedName>
        <fullName evidence="7">Histidine kinase domain-containing protein</fullName>
    </recommendedName>
</protein>
<dbReference type="InterPro" id="IPR011712">
    <property type="entry name" value="Sig_transdc_His_kin_sub3_dim/P"/>
</dbReference>
<sequence>MPNFPFLSGFSHIPMLQQASEAPGLHMMYFISSLATAAALCSVGASLIWFVRRRVSKSSNCAFLLFVSLVFTAALICLLSAWTGWATVSVAGAALRLVMAGLSVVLSILLWPVLRKIAPLPGRRQLQQEIERHEHELAERRNIEEALRRSQATLRELAAYQERIREDERKRIAREIHDELGQNLLALRLDIAALHSRAGERHPLLRERAGTALEYLDTTLKSIRTIMNNLRPSVLDLGLPAAIEWQVGQFERRSGVRCELMMSDEAEGHAVPDEQAIAVFRILQESLNNIARHARATLVRVEMRIDSQRLTMAIKDNGIGMYPGDRRKVRRFGLVGIEERVTILGGELGIDSSPGQGTVVRLSIPMRRRMDPLPPGVGDTVAERDSSSLSA</sequence>
<dbReference type="SUPFAM" id="SSF55874">
    <property type="entry name" value="ATPase domain of HSP90 chaperone/DNA topoisomerase II/histidine kinase"/>
    <property type="match status" value="1"/>
</dbReference>
<dbReference type="PANTHER" id="PTHR24421">
    <property type="entry name" value="NITRATE/NITRITE SENSOR PROTEIN NARX-RELATED"/>
    <property type="match status" value="1"/>
</dbReference>
<feature type="transmembrane region" description="Helical" evidence="6">
    <location>
        <begin position="29"/>
        <end position="51"/>
    </location>
</feature>
<proteinExistence type="predicted"/>
<evidence type="ECO:0000256" key="3">
    <source>
        <dbReference type="ARBA" id="ARBA00023012"/>
    </source>
</evidence>